<dbReference type="GO" id="GO:0043162">
    <property type="term" value="P:ubiquitin-dependent protein catabolic process via the multivesicular body sorting pathway"/>
    <property type="evidence" value="ECO:0007669"/>
    <property type="project" value="UniProtKB-ARBA"/>
</dbReference>
<evidence type="ECO:0000256" key="6">
    <source>
        <dbReference type="PROSITE-ProRule" id="PRU00646"/>
    </source>
</evidence>
<evidence type="ECO:0000313" key="10">
    <source>
        <dbReference type="Proteomes" id="UP000800235"/>
    </source>
</evidence>
<dbReference type="AlphaFoldDB" id="A0A9P4NNN5"/>
<sequence length="256" mass="28704">MAYHSPHPSQSQFQFNPSTPPPPPPKPSGHSSGHATPTTGPPRPPPPPGQSSQTAENRYSGVYNPDRATEYEARRIDGPEEGWLPEILKDKATVDLHAILSDPSLQQSLIHSQTTAHPSLPLSNNHLSTLLTTNLALATSLKTLESQIQHQRTATQSRLLSLRALERQWRAKQAEQDTALRDFSPPSLYQNFGAAIAEQEALCRGIEESFLEGEEGVRNEREVGEFLRKLREVKKVAYLRRERKERWDEGRVGGWR</sequence>
<keyword evidence="4" id="KW-0967">Endosome</keyword>
<name>A0A9P4NNN5_9PEZI</name>
<dbReference type="InterPro" id="IPR009851">
    <property type="entry name" value="Mod_r"/>
</dbReference>
<evidence type="ECO:0000259" key="8">
    <source>
        <dbReference type="PROSITE" id="PS51314"/>
    </source>
</evidence>
<evidence type="ECO:0000256" key="1">
    <source>
        <dbReference type="ARBA" id="ARBA00004177"/>
    </source>
</evidence>
<evidence type="ECO:0000256" key="4">
    <source>
        <dbReference type="ARBA" id="ARBA00022753"/>
    </source>
</evidence>
<reference evidence="9" key="1">
    <citation type="journal article" date="2020" name="Stud. Mycol.">
        <title>101 Dothideomycetes genomes: a test case for predicting lifestyles and emergence of pathogens.</title>
        <authorList>
            <person name="Haridas S."/>
            <person name="Albert R."/>
            <person name="Binder M."/>
            <person name="Bloem J."/>
            <person name="Labutti K."/>
            <person name="Salamov A."/>
            <person name="Andreopoulos B."/>
            <person name="Baker S."/>
            <person name="Barry K."/>
            <person name="Bills G."/>
            <person name="Bluhm B."/>
            <person name="Cannon C."/>
            <person name="Castanera R."/>
            <person name="Culley D."/>
            <person name="Daum C."/>
            <person name="Ezra D."/>
            <person name="Gonzalez J."/>
            <person name="Henrissat B."/>
            <person name="Kuo A."/>
            <person name="Liang C."/>
            <person name="Lipzen A."/>
            <person name="Lutzoni F."/>
            <person name="Magnuson J."/>
            <person name="Mondo S."/>
            <person name="Nolan M."/>
            <person name="Ohm R."/>
            <person name="Pangilinan J."/>
            <person name="Park H.-J."/>
            <person name="Ramirez L."/>
            <person name="Alfaro M."/>
            <person name="Sun H."/>
            <person name="Tritt A."/>
            <person name="Yoshinaga Y."/>
            <person name="Zwiers L.-H."/>
            <person name="Turgeon B."/>
            <person name="Goodwin S."/>
            <person name="Spatafora J."/>
            <person name="Crous P."/>
            <person name="Grigoriev I."/>
        </authorList>
    </citation>
    <scope>NUCLEOTIDE SEQUENCE</scope>
    <source>
        <strain evidence="9">CBS 130266</strain>
    </source>
</reference>
<feature type="compositionally biased region" description="Low complexity" evidence="7">
    <location>
        <begin position="28"/>
        <end position="38"/>
    </location>
</feature>
<organism evidence="9 10">
    <name type="scientific">Tothia fuscella</name>
    <dbReference type="NCBI Taxonomy" id="1048955"/>
    <lineage>
        <taxon>Eukaryota</taxon>
        <taxon>Fungi</taxon>
        <taxon>Dikarya</taxon>
        <taxon>Ascomycota</taxon>
        <taxon>Pezizomycotina</taxon>
        <taxon>Dothideomycetes</taxon>
        <taxon>Pleosporomycetidae</taxon>
        <taxon>Venturiales</taxon>
        <taxon>Cylindrosympodiaceae</taxon>
        <taxon>Tothia</taxon>
    </lineage>
</organism>
<proteinExistence type="inferred from homology"/>
<evidence type="ECO:0000256" key="3">
    <source>
        <dbReference type="ARBA" id="ARBA00022448"/>
    </source>
</evidence>
<evidence type="ECO:0000256" key="5">
    <source>
        <dbReference type="ARBA" id="ARBA00022927"/>
    </source>
</evidence>
<gene>
    <name evidence="9" type="ORF">EJ08DRAFT_671259</name>
</gene>
<dbReference type="InterPro" id="IPR029012">
    <property type="entry name" value="Helix_hairpin_bin_sf"/>
</dbReference>
<dbReference type="Gene3D" id="1.10.287.660">
    <property type="entry name" value="Helix hairpin bin"/>
    <property type="match status" value="1"/>
</dbReference>
<feature type="compositionally biased region" description="Pro residues" evidence="7">
    <location>
        <begin position="39"/>
        <end position="49"/>
    </location>
</feature>
<dbReference type="PANTHER" id="PTHR13678">
    <property type="entry name" value="VACUOLAR PROTEIN SORTING-ASSOCIATED PROTEIN 37"/>
    <property type="match status" value="1"/>
</dbReference>
<dbReference type="OrthoDB" id="10260857at2759"/>
<dbReference type="GO" id="GO:0000813">
    <property type="term" value="C:ESCRT I complex"/>
    <property type="evidence" value="ECO:0007669"/>
    <property type="project" value="TreeGrafter"/>
</dbReference>
<dbReference type="InterPro" id="IPR037202">
    <property type="entry name" value="ESCRT_assembly_dom"/>
</dbReference>
<dbReference type="GO" id="GO:0006612">
    <property type="term" value="P:protein targeting to membrane"/>
    <property type="evidence" value="ECO:0007669"/>
    <property type="project" value="TreeGrafter"/>
</dbReference>
<dbReference type="PROSITE" id="PS51314">
    <property type="entry name" value="VPS37_C"/>
    <property type="match status" value="1"/>
</dbReference>
<dbReference type="Pfam" id="PF07200">
    <property type="entry name" value="Mod_r"/>
    <property type="match status" value="1"/>
</dbReference>
<comment type="caution">
    <text evidence="9">The sequence shown here is derived from an EMBL/GenBank/DDBJ whole genome shotgun (WGS) entry which is preliminary data.</text>
</comment>
<keyword evidence="3 6" id="KW-0813">Transport</keyword>
<comment type="similarity">
    <text evidence="2">Belongs to the VPS37 family.</text>
</comment>
<keyword evidence="5 6" id="KW-0653">Protein transport</keyword>
<evidence type="ECO:0000256" key="7">
    <source>
        <dbReference type="SAM" id="MobiDB-lite"/>
    </source>
</evidence>
<accession>A0A9P4NNN5</accession>
<feature type="region of interest" description="Disordered" evidence="7">
    <location>
        <begin position="1"/>
        <end position="66"/>
    </location>
</feature>
<keyword evidence="10" id="KW-1185">Reference proteome</keyword>
<dbReference type="SUPFAM" id="SSF140111">
    <property type="entry name" value="Endosomal sorting complex assembly domain"/>
    <property type="match status" value="1"/>
</dbReference>
<dbReference type="EMBL" id="MU007052">
    <property type="protein sequence ID" value="KAF2428805.1"/>
    <property type="molecule type" value="Genomic_DNA"/>
</dbReference>
<feature type="domain" description="VPS37 C-terminal" evidence="8">
    <location>
        <begin position="166"/>
        <end position="256"/>
    </location>
</feature>
<feature type="compositionally biased region" description="Low complexity" evidence="7">
    <location>
        <begin position="1"/>
        <end position="17"/>
    </location>
</feature>
<feature type="compositionally biased region" description="Pro residues" evidence="7">
    <location>
        <begin position="18"/>
        <end position="27"/>
    </location>
</feature>
<comment type="subcellular location">
    <subcellularLocation>
        <location evidence="1">Endosome</location>
    </subcellularLocation>
</comment>
<evidence type="ECO:0000313" key="9">
    <source>
        <dbReference type="EMBL" id="KAF2428805.1"/>
    </source>
</evidence>
<dbReference type="Proteomes" id="UP000800235">
    <property type="component" value="Unassembled WGS sequence"/>
</dbReference>
<protein>
    <recommendedName>
        <fullName evidence="8">VPS37 C-terminal domain-containing protein</fullName>
    </recommendedName>
</protein>
<dbReference type="GO" id="GO:0006623">
    <property type="term" value="P:protein targeting to vacuole"/>
    <property type="evidence" value="ECO:0007669"/>
    <property type="project" value="TreeGrafter"/>
</dbReference>
<evidence type="ECO:0000256" key="2">
    <source>
        <dbReference type="ARBA" id="ARBA00007617"/>
    </source>
</evidence>
<dbReference type="PANTHER" id="PTHR13678:SF2">
    <property type="entry name" value="VACUOLAR PROTEIN SORTING-ASSOCIATED PROTEIN 37A"/>
    <property type="match status" value="1"/>
</dbReference>